<dbReference type="GO" id="GO:0016491">
    <property type="term" value="F:oxidoreductase activity"/>
    <property type="evidence" value="ECO:0007669"/>
    <property type="project" value="UniProtKB-KW"/>
</dbReference>
<keyword evidence="2" id="KW-0560">Oxidoreductase</keyword>
<dbReference type="PANTHER" id="PTHR47706">
    <property type="entry name" value="NMRA-LIKE FAMILY PROTEIN"/>
    <property type="match status" value="1"/>
</dbReference>
<gene>
    <name evidence="4" type="ORF">HRR80_002435</name>
</gene>
<evidence type="ECO:0000256" key="1">
    <source>
        <dbReference type="ARBA" id="ARBA00022857"/>
    </source>
</evidence>
<dbReference type="InterPro" id="IPR008030">
    <property type="entry name" value="NmrA-like"/>
</dbReference>
<evidence type="ECO:0000256" key="2">
    <source>
        <dbReference type="ARBA" id="ARBA00023002"/>
    </source>
</evidence>
<feature type="domain" description="NmrA-like" evidence="3">
    <location>
        <begin position="20"/>
        <end position="128"/>
    </location>
</feature>
<dbReference type="Proteomes" id="UP001161757">
    <property type="component" value="Unassembled WGS sequence"/>
</dbReference>
<dbReference type="InterPro" id="IPR045312">
    <property type="entry name" value="PCBER-like"/>
</dbReference>
<dbReference type="CDD" id="cd05259">
    <property type="entry name" value="PCBER_SDR_a"/>
    <property type="match status" value="1"/>
</dbReference>
<dbReference type="AlphaFoldDB" id="A0AAN6IX42"/>
<dbReference type="SUPFAM" id="SSF51735">
    <property type="entry name" value="NAD(P)-binding Rossmann-fold domains"/>
    <property type="match status" value="1"/>
</dbReference>
<sequence>MAGVKYAKDQPAGFKNHVENIAIVGASGHIGAFIAHELLKTKIHKVTALTRAENNNTNKFPPGLSIIPVNYSDPSTLVNALRGQDVLIITMSAFAPRDTEAKLIQAAADAGVPWVMPNEWGLDGQSTDLVREAMTGPGREAARNLIASLGKSSFVSLVCGFWYEFSLAGQEIRFGFDFPNRTVTFYDDGQTKINVSTWAQCGRAVARLWSLKIMPDDEKDTSPTVSTHFRNGFVYISSFLLSQRDMFESVLRVTGTTEQDWKIQYQDVKQRYREGLAAFQNAGDMMAWVKAMYARDFWPDGSGNYQAVRGLHNRLLGLPDEDLDERTKVAIDMVENGDDACRPKD</sequence>
<reference evidence="4" key="1">
    <citation type="submission" date="2023-01" db="EMBL/GenBank/DDBJ databases">
        <title>Exophiala dermititidis isolated from Cystic Fibrosis Patient.</title>
        <authorList>
            <person name="Kurbessoian T."/>
            <person name="Crocker A."/>
            <person name="Murante D."/>
            <person name="Hogan D.A."/>
            <person name="Stajich J.E."/>
        </authorList>
    </citation>
    <scope>NUCLEOTIDE SEQUENCE</scope>
    <source>
        <strain evidence="4">Ex8</strain>
    </source>
</reference>
<keyword evidence="1" id="KW-0521">NADP</keyword>
<proteinExistence type="predicted"/>
<dbReference type="EMBL" id="JAJGCB010000003">
    <property type="protein sequence ID" value="KAJ8993932.1"/>
    <property type="molecule type" value="Genomic_DNA"/>
</dbReference>
<dbReference type="InterPro" id="IPR036291">
    <property type="entry name" value="NAD(P)-bd_dom_sf"/>
</dbReference>
<dbReference type="Pfam" id="PF05368">
    <property type="entry name" value="NmrA"/>
    <property type="match status" value="1"/>
</dbReference>
<dbReference type="Gene3D" id="3.40.50.720">
    <property type="entry name" value="NAD(P)-binding Rossmann-like Domain"/>
    <property type="match status" value="1"/>
</dbReference>
<name>A0AAN6IX42_EXODE</name>
<dbReference type="PANTHER" id="PTHR47706:SF7">
    <property type="entry name" value="CIPA-LIKE, PUTATIVE (AFU_ORTHOLOGUE AFUA_1G01630)-RELATED"/>
    <property type="match status" value="1"/>
</dbReference>
<comment type="caution">
    <text evidence="4">The sequence shown here is derived from an EMBL/GenBank/DDBJ whole genome shotgun (WGS) entry which is preliminary data.</text>
</comment>
<evidence type="ECO:0000259" key="3">
    <source>
        <dbReference type="Pfam" id="PF05368"/>
    </source>
</evidence>
<accession>A0AAN6IX42</accession>
<dbReference type="InterPro" id="IPR051609">
    <property type="entry name" value="NmrA/Isoflavone_reductase-like"/>
</dbReference>
<evidence type="ECO:0000313" key="4">
    <source>
        <dbReference type="EMBL" id="KAJ8993932.1"/>
    </source>
</evidence>
<protein>
    <recommendedName>
        <fullName evidence="3">NmrA-like domain-containing protein</fullName>
    </recommendedName>
</protein>
<organism evidence="4 5">
    <name type="scientific">Exophiala dermatitidis</name>
    <name type="common">Black yeast-like fungus</name>
    <name type="synonym">Wangiella dermatitidis</name>
    <dbReference type="NCBI Taxonomy" id="5970"/>
    <lineage>
        <taxon>Eukaryota</taxon>
        <taxon>Fungi</taxon>
        <taxon>Dikarya</taxon>
        <taxon>Ascomycota</taxon>
        <taxon>Pezizomycotina</taxon>
        <taxon>Eurotiomycetes</taxon>
        <taxon>Chaetothyriomycetidae</taxon>
        <taxon>Chaetothyriales</taxon>
        <taxon>Herpotrichiellaceae</taxon>
        <taxon>Exophiala</taxon>
    </lineage>
</organism>
<evidence type="ECO:0000313" key="5">
    <source>
        <dbReference type="Proteomes" id="UP001161757"/>
    </source>
</evidence>